<dbReference type="GO" id="GO:0015031">
    <property type="term" value="P:protein transport"/>
    <property type="evidence" value="ECO:0007669"/>
    <property type="project" value="UniProtKB-KW"/>
</dbReference>
<evidence type="ECO:0000256" key="9">
    <source>
        <dbReference type="ARBA" id="ARBA00023180"/>
    </source>
</evidence>
<dbReference type="GO" id="GO:0005788">
    <property type="term" value="C:endoplasmic reticulum lumen"/>
    <property type="evidence" value="ECO:0007669"/>
    <property type="project" value="UniProtKB-SubCell"/>
</dbReference>
<organism evidence="11 12">
    <name type="scientific">Pseudolycoriella hygida</name>
    <dbReference type="NCBI Taxonomy" id="35572"/>
    <lineage>
        <taxon>Eukaryota</taxon>
        <taxon>Metazoa</taxon>
        <taxon>Ecdysozoa</taxon>
        <taxon>Arthropoda</taxon>
        <taxon>Hexapoda</taxon>
        <taxon>Insecta</taxon>
        <taxon>Pterygota</taxon>
        <taxon>Neoptera</taxon>
        <taxon>Endopterygota</taxon>
        <taxon>Diptera</taxon>
        <taxon>Nematocera</taxon>
        <taxon>Sciaroidea</taxon>
        <taxon>Sciaridae</taxon>
        <taxon>Pseudolycoriella</taxon>
    </lineage>
</organism>
<dbReference type="Gene3D" id="1.25.10.10">
    <property type="entry name" value="Leucine-rich Repeat Variant"/>
    <property type="match status" value="1"/>
</dbReference>
<dbReference type="InterPro" id="IPR016024">
    <property type="entry name" value="ARM-type_fold"/>
</dbReference>
<dbReference type="PANTHER" id="PTHR19316">
    <property type="entry name" value="PROTEIN FOLDING REGULATOR"/>
    <property type="match status" value="1"/>
</dbReference>
<feature type="signal peptide" evidence="10">
    <location>
        <begin position="1"/>
        <end position="16"/>
    </location>
</feature>
<keyword evidence="7" id="KW-0653">Protein transport</keyword>
<keyword evidence="4" id="KW-0813">Transport</keyword>
<dbReference type="GO" id="GO:0000774">
    <property type="term" value="F:adenyl-nucleotide exchange factor activity"/>
    <property type="evidence" value="ECO:0007669"/>
    <property type="project" value="TreeGrafter"/>
</dbReference>
<evidence type="ECO:0000256" key="4">
    <source>
        <dbReference type="ARBA" id="ARBA00022448"/>
    </source>
</evidence>
<dbReference type="InterPro" id="IPR050693">
    <property type="entry name" value="Hsp70_NEF-Inhibitors"/>
</dbReference>
<dbReference type="AlphaFoldDB" id="A0A9Q0RU57"/>
<keyword evidence="5 10" id="KW-0732">Signal</keyword>
<evidence type="ECO:0000256" key="10">
    <source>
        <dbReference type="SAM" id="SignalP"/>
    </source>
</evidence>
<evidence type="ECO:0000256" key="5">
    <source>
        <dbReference type="ARBA" id="ARBA00022729"/>
    </source>
</evidence>
<dbReference type="Proteomes" id="UP001151699">
    <property type="component" value="Unassembled WGS sequence"/>
</dbReference>
<dbReference type="InterPro" id="IPR011989">
    <property type="entry name" value="ARM-like"/>
</dbReference>
<evidence type="ECO:0000256" key="2">
    <source>
        <dbReference type="ARBA" id="ARBA00010588"/>
    </source>
</evidence>
<comment type="caution">
    <text evidence="11">The sequence shown here is derived from an EMBL/GenBank/DDBJ whole genome shotgun (WGS) entry which is preliminary data.</text>
</comment>
<sequence>MKLRIIILFVVSLVNSNDVKDEVKVFNPTREWKEIPEGHSIPAGLHVRINLQTGKKEAKLLDPSESSNEKYSAIVQSSVSEENEQEGPSESIHSRLKDALKNIPDEGIVYSEDELKDITKKLKTYEAFKQEFDDMNIKTDFEMLSDLLDKYETIKHNRDVDAFNILFEDLEYLLHQIDNANDFVTAGGLDKVILPNLRNQSIPELRIHSVKLLGILVQNNPKGQIAAFERNAGSHLLQLLNLAKTSSTAELSSIIYALGGLLREFPLAQEELLKNPGLNVLVDLLGKQVDYKIKIKCLLLLTDLIRDDDEVTERRNDSNGIKNRLSKTAYCEVVVHLLQSHRQDYLESVYVTEDILSVLIVSKEICKPTWADSSIFRQTLMVIKSHYDQVIGETREDDGELSEVVNKLEKLQAFFSGPSIVKSNDEL</sequence>
<feature type="chain" id="PRO_5040137125" description="Nucleotide exchange factor SIL1" evidence="10">
    <location>
        <begin position="17"/>
        <end position="427"/>
    </location>
</feature>
<proteinExistence type="inferred from homology"/>
<keyword evidence="9" id="KW-0325">Glycoprotein</keyword>
<evidence type="ECO:0000256" key="7">
    <source>
        <dbReference type="ARBA" id="ARBA00022927"/>
    </source>
</evidence>
<evidence type="ECO:0000256" key="6">
    <source>
        <dbReference type="ARBA" id="ARBA00022824"/>
    </source>
</evidence>
<comment type="subcellular location">
    <subcellularLocation>
        <location evidence="1">Endoplasmic reticulum lumen</location>
    </subcellularLocation>
</comment>
<dbReference type="EMBL" id="WJQU01001223">
    <property type="protein sequence ID" value="KAJ6634019.1"/>
    <property type="molecule type" value="Genomic_DNA"/>
</dbReference>
<comment type="similarity">
    <text evidence="2">Belongs to the SIL1 family.</text>
</comment>
<evidence type="ECO:0000313" key="12">
    <source>
        <dbReference type="Proteomes" id="UP001151699"/>
    </source>
</evidence>
<protein>
    <recommendedName>
        <fullName evidence="3">Nucleotide exchange factor SIL1</fullName>
    </recommendedName>
</protein>
<keyword evidence="6" id="KW-0256">Endoplasmic reticulum</keyword>
<reference evidence="11" key="1">
    <citation type="submission" date="2022-07" db="EMBL/GenBank/DDBJ databases">
        <authorList>
            <person name="Trinca V."/>
            <person name="Uliana J.V.C."/>
            <person name="Torres T.T."/>
            <person name="Ward R.J."/>
            <person name="Monesi N."/>
        </authorList>
    </citation>
    <scope>NUCLEOTIDE SEQUENCE</scope>
    <source>
        <strain evidence="11">HSMRA1968</strain>
        <tissue evidence="11">Whole embryos</tissue>
    </source>
</reference>
<evidence type="ECO:0000256" key="8">
    <source>
        <dbReference type="ARBA" id="ARBA00023010"/>
    </source>
</evidence>
<evidence type="ECO:0000313" key="11">
    <source>
        <dbReference type="EMBL" id="KAJ6634019.1"/>
    </source>
</evidence>
<name>A0A9Q0RU57_9DIPT</name>
<evidence type="ECO:0000256" key="1">
    <source>
        <dbReference type="ARBA" id="ARBA00004319"/>
    </source>
</evidence>
<dbReference type="SUPFAM" id="SSF48371">
    <property type="entry name" value="ARM repeat"/>
    <property type="match status" value="1"/>
</dbReference>
<evidence type="ECO:0000256" key="3">
    <source>
        <dbReference type="ARBA" id="ARBA00015352"/>
    </source>
</evidence>
<dbReference type="PANTHER" id="PTHR19316:SF35">
    <property type="entry name" value="NUCLEOTIDE EXCHANGE FACTOR SIL1"/>
    <property type="match status" value="1"/>
</dbReference>
<keyword evidence="8" id="KW-0811">Translocation</keyword>
<accession>A0A9Q0RU57</accession>
<gene>
    <name evidence="11" type="primary">Sil1</name>
    <name evidence="11" type="ORF">Bhyg_17801</name>
</gene>
<keyword evidence="12" id="KW-1185">Reference proteome</keyword>
<dbReference type="OrthoDB" id="448649at2759"/>